<evidence type="ECO:0000313" key="3">
    <source>
        <dbReference type="EMBL" id="UYV61017.1"/>
    </source>
</evidence>
<dbReference type="InterPro" id="IPR000387">
    <property type="entry name" value="Tyr_Pase_dom"/>
</dbReference>
<dbReference type="SUPFAM" id="SSF52799">
    <property type="entry name" value="(Phosphotyrosine protein) phosphatases II"/>
    <property type="match status" value="1"/>
</dbReference>
<dbReference type="InterPro" id="IPR003595">
    <property type="entry name" value="Tyr_Pase_cat"/>
</dbReference>
<dbReference type="InterPro" id="IPR000242">
    <property type="entry name" value="PTP_cat"/>
</dbReference>
<proteinExistence type="predicted"/>
<feature type="domain" description="Tyrosine specific protein phosphatases" evidence="2">
    <location>
        <begin position="102"/>
        <end position="171"/>
    </location>
</feature>
<dbReference type="SMART" id="SM00404">
    <property type="entry name" value="PTPc_motif"/>
    <property type="match status" value="1"/>
</dbReference>
<evidence type="ECO:0000259" key="2">
    <source>
        <dbReference type="PROSITE" id="PS50056"/>
    </source>
</evidence>
<dbReference type="PANTHER" id="PTHR45706">
    <property type="entry name" value="TYROSINE-PROTEIN PHOSPHATASE"/>
    <property type="match status" value="1"/>
</dbReference>
<dbReference type="Proteomes" id="UP001235939">
    <property type="component" value="Chromosome 01"/>
</dbReference>
<dbReference type="InterPro" id="IPR029021">
    <property type="entry name" value="Prot-tyrosine_phosphatase-like"/>
</dbReference>
<keyword evidence="4" id="KW-1185">Reference proteome</keyword>
<evidence type="ECO:0000259" key="1">
    <source>
        <dbReference type="PROSITE" id="PS50055"/>
    </source>
</evidence>
<dbReference type="Pfam" id="PF00102">
    <property type="entry name" value="Y_phosphatase"/>
    <property type="match status" value="1"/>
</dbReference>
<organism evidence="3 4">
    <name type="scientific">Cordylochernes scorpioides</name>
    <dbReference type="NCBI Taxonomy" id="51811"/>
    <lineage>
        <taxon>Eukaryota</taxon>
        <taxon>Metazoa</taxon>
        <taxon>Ecdysozoa</taxon>
        <taxon>Arthropoda</taxon>
        <taxon>Chelicerata</taxon>
        <taxon>Arachnida</taxon>
        <taxon>Pseudoscorpiones</taxon>
        <taxon>Cheliferoidea</taxon>
        <taxon>Chernetidae</taxon>
        <taxon>Cordylochernes</taxon>
    </lineage>
</organism>
<dbReference type="PANTHER" id="PTHR45706:SF4">
    <property type="entry name" value="TYROSINE-PROTEIN PHOSPHATASE"/>
    <property type="match status" value="1"/>
</dbReference>
<dbReference type="InterPro" id="IPR016130">
    <property type="entry name" value="Tyr_Pase_AS"/>
</dbReference>
<feature type="domain" description="Tyrosine-protein phosphatase" evidence="1">
    <location>
        <begin position="1"/>
        <end position="171"/>
    </location>
</feature>
<evidence type="ECO:0000313" key="4">
    <source>
        <dbReference type="Proteomes" id="UP001235939"/>
    </source>
</evidence>
<dbReference type="PRINTS" id="PR00700">
    <property type="entry name" value="PRTYPHPHTASE"/>
</dbReference>
<gene>
    <name evidence="3" type="ORF">LAZ67_1003114</name>
</gene>
<sequence length="224" mass="25566">MCSTKVSTPVVQMVWEQQSTLVVMVTTLLEKGRVKCHKYWPDPVGSWQDYGPLRVTCRQQEVTSSFAFREFTLAHQTLEEERHVSHMQYLAWPDHGVPDDPSDFLHFISQVRESRAGMVEPTIVHCSAGIGRTGVLILMETAMCLIEANEPVYPLDIVKTMRDQRAMLIQTAVSTGCIPISNCCCCFFSPYKNIKAQMFLSRIKQTSTVLTVMKQYWEGLAHQW</sequence>
<dbReference type="SMART" id="SM00194">
    <property type="entry name" value="PTPc"/>
    <property type="match status" value="1"/>
</dbReference>
<dbReference type="PROSITE" id="PS00383">
    <property type="entry name" value="TYR_PHOSPHATASE_1"/>
    <property type="match status" value="1"/>
</dbReference>
<accession>A0ABY6JWL9</accession>
<dbReference type="Gene3D" id="3.90.190.10">
    <property type="entry name" value="Protein tyrosine phosphatase superfamily"/>
    <property type="match status" value="1"/>
</dbReference>
<name>A0ABY6JWL9_9ARAC</name>
<dbReference type="PROSITE" id="PS50056">
    <property type="entry name" value="TYR_PHOSPHATASE_2"/>
    <property type="match status" value="1"/>
</dbReference>
<dbReference type="EMBL" id="CP092863">
    <property type="protein sequence ID" value="UYV61017.1"/>
    <property type="molecule type" value="Genomic_DNA"/>
</dbReference>
<reference evidence="3 4" key="1">
    <citation type="submission" date="2022-01" db="EMBL/GenBank/DDBJ databases">
        <title>A chromosomal length assembly of Cordylochernes scorpioides.</title>
        <authorList>
            <person name="Zeh D."/>
            <person name="Zeh J."/>
        </authorList>
    </citation>
    <scope>NUCLEOTIDE SEQUENCE [LARGE SCALE GENOMIC DNA]</scope>
    <source>
        <strain evidence="3">IN4F17</strain>
        <tissue evidence="3">Whole Body</tissue>
    </source>
</reference>
<protein>
    <submittedName>
        <fullName evidence="3">PTPN3</fullName>
    </submittedName>
</protein>
<dbReference type="PROSITE" id="PS50055">
    <property type="entry name" value="TYR_PHOSPHATASE_PTP"/>
    <property type="match status" value="1"/>
</dbReference>